<evidence type="ECO:0000256" key="3">
    <source>
        <dbReference type="ARBA" id="ARBA00022741"/>
    </source>
</evidence>
<evidence type="ECO:0000259" key="8">
    <source>
        <dbReference type="PROSITE" id="PS50893"/>
    </source>
</evidence>
<feature type="transmembrane region" description="Helical" evidence="7">
    <location>
        <begin position="125"/>
        <end position="147"/>
    </location>
</feature>
<evidence type="ECO:0000313" key="10">
    <source>
        <dbReference type="EMBL" id="CAH2762319.1"/>
    </source>
</evidence>
<evidence type="ECO:0000256" key="4">
    <source>
        <dbReference type="ARBA" id="ARBA00022840"/>
    </source>
</evidence>
<keyword evidence="2 7" id="KW-0812">Transmembrane</keyword>
<dbReference type="GO" id="GO:0005524">
    <property type="term" value="F:ATP binding"/>
    <property type="evidence" value="ECO:0007669"/>
    <property type="project" value="UniProtKB-KW"/>
</dbReference>
<evidence type="ECO:0000256" key="5">
    <source>
        <dbReference type="ARBA" id="ARBA00022989"/>
    </source>
</evidence>
<keyword evidence="3" id="KW-0547">Nucleotide-binding</keyword>
<dbReference type="InterPro" id="IPR011527">
    <property type="entry name" value="ABC1_TM_dom"/>
</dbReference>
<reference evidence="11" key="1">
    <citation type="submission" date="2022-04" db="EMBL/GenBank/DDBJ databases">
        <authorList>
            <person name="Forde T."/>
        </authorList>
    </citation>
    <scope>NUCLEOTIDE SEQUENCE</scope>
    <source>
        <strain evidence="11">A18Y016a</strain>
        <strain evidence="10">A18Y020d</strain>
    </source>
</reference>
<dbReference type="EMBL" id="OW659477">
    <property type="protein sequence ID" value="CAH2762348.1"/>
    <property type="molecule type" value="Genomic_DNA"/>
</dbReference>
<dbReference type="GO" id="GO:0005886">
    <property type="term" value="C:plasma membrane"/>
    <property type="evidence" value="ECO:0007669"/>
    <property type="project" value="UniProtKB-SubCell"/>
</dbReference>
<dbReference type="Pfam" id="PF00005">
    <property type="entry name" value="ABC_tran"/>
    <property type="match status" value="1"/>
</dbReference>
<sequence>MINIQLIKTVEEAKKPIVETVFYKWLALIANIVLTQVFVMVLVDINSGVSIQIPFYFWIALLVKGVALYKSSRAMHQTSSCVKIKMRSLIFGKLFELGSDYQTVLSSSEITQVSTEGVEQLENYFALYTPQFIYSLLAPLTLFIFLLQYSFKVALILFICVPLIPISIVIVQKFAKKLLNKYWSQYTSLGDHFLENLQGLTTLKVFDADGVRQELMDEDAESFRKVTMRVLIMQLNSISVMDLVAYGGAMLALVISVFAYKDGSLSLTGMLLFILLSSEFFIPMRQLGSYFHIAMNGMAASEKMFKLLATDAGCKKVLSDSFSDKGYEVENVSFSYTDTNVLSNINFYAEFGEFIGIVGESGSGKSTLVSLLMGRILPKSGHLYFGDQEINCSQLYKHVTYVSHDSIIFKGSVRENLMMGGSYSDGELKRCLNRVNLELNLDHEIKERGSNLSGGQKQRLAIARALVHDTPFYIFDEVTSNIDVESEMIILDTIQQLRKDGKGIIMISHRLANCFDCDRIYVLDKGEIVQCGEHASLMQTPGMYQELVKAQQNLENYSFLKEGE</sequence>
<dbReference type="PANTHER" id="PTHR24221:SF654">
    <property type="entry name" value="ATP-BINDING CASSETTE SUB-FAMILY B MEMBER 6"/>
    <property type="match status" value="1"/>
</dbReference>
<comment type="subcellular location">
    <subcellularLocation>
        <location evidence="1">Cell membrane</location>
        <topology evidence="1">Multi-pass membrane protein</topology>
    </subcellularLocation>
</comment>
<dbReference type="Gene3D" id="3.40.50.300">
    <property type="entry name" value="P-loop containing nucleotide triphosphate hydrolases"/>
    <property type="match status" value="1"/>
</dbReference>
<dbReference type="EMBL" id="OW659496">
    <property type="protein sequence ID" value="CAH2762319.1"/>
    <property type="molecule type" value="Genomic_DNA"/>
</dbReference>
<dbReference type="Pfam" id="PF00664">
    <property type="entry name" value="ABC_membrane"/>
    <property type="match status" value="1"/>
</dbReference>
<evidence type="ECO:0000313" key="13">
    <source>
        <dbReference type="Proteomes" id="UP001154111"/>
    </source>
</evidence>
<evidence type="ECO:0000256" key="7">
    <source>
        <dbReference type="SAM" id="Phobius"/>
    </source>
</evidence>
<dbReference type="CDD" id="cd03228">
    <property type="entry name" value="ABCC_MRP_Like"/>
    <property type="match status" value="1"/>
</dbReference>
<feature type="transmembrane region" description="Helical" evidence="7">
    <location>
        <begin position="238"/>
        <end position="259"/>
    </location>
</feature>
<evidence type="ECO:0000313" key="12">
    <source>
        <dbReference type="Proteomes" id="UP001154095"/>
    </source>
</evidence>
<keyword evidence="12" id="KW-1185">Reference proteome</keyword>
<dbReference type="Proteomes" id="UP001154095">
    <property type="component" value="Chromosome"/>
</dbReference>
<dbReference type="InterPro" id="IPR039421">
    <property type="entry name" value="Type_1_exporter"/>
</dbReference>
<evidence type="ECO:0000313" key="11">
    <source>
        <dbReference type="EMBL" id="CAH2762348.1"/>
    </source>
</evidence>
<organism evidence="11 13">
    <name type="scientific">Erysipelothrix amsterdamensis</name>
    <dbReference type="NCBI Taxonomy" id="2929157"/>
    <lineage>
        <taxon>Bacteria</taxon>
        <taxon>Bacillati</taxon>
        <taxon>Bacillota</taxon>
        <taxon>Erysipelotrichia</taxon>
        <taxon>Erysipelotrichales</taxon>
        <taxon>Erysipelotrichaceae</taxon>
        <taxon>Erysipelothrix</taxon>
    </lineage>
</organism>
<dbReference type="EC" id="3.6.3.44" evidence="11"/>
<evidence type="ECO:0000256" key="1">
    <source>
        <dbReference type="ARBA" id="ARBA00004651"/>
    </source>
</evidence>
<dbReference type="AlphaFoldDB" id="A0AAU9VK78"/>
<dbReference type="SUPFAM" id="SSF52540">
    <property type="entry name" value="P-loop containing nucleoside triphosphate hydrolases"/>
    <property type="match status" value="1"/>
</dbReference>
<dbReference type="PANTHER" id="PTHR24221">
    <property type="entry name" value="ATP-BINDING CASSETTE SUB-FAMILY B"/>
    <property type="match status" value="1"/>
</dbReference>
<dbReference type="InterPro" id="IPR027417">
    <property type="entry name" value="P-loop_NTPase"/>
</dbReference>
<feature type="transmembrane region" description="Helical" evidence="7">
    <location>
        <begin position="153"/>
        <end position="171"/>
    </location>
</feature>
<evidence type="ECO:0000256" key="6">
    <source>
        <dbReference type="ARBA" id="ARBA00023136"/>
    </source>
</evidence>
<dbReference type="GO" id="GO:0034040">
    <property type="term" value="F:ATPase-coupled lipid transmembrane transporter activity"/>
    <property type="evidence" value="ECO:0007669"/>
    <property type="project" value="TreeGrafter"/>
</dbReference>
<dbReference type="InterPro" id="IPR036640">
    <property type="entry name" value="ABC1_TM_sf"/>
</dbReference>
<dbReference type="GO" id="GO:0140359">
    <property type="term" value="F:ABC-type transporter activity"/>
    <property type="evidence" value="ECO:0007669"/>
    <property type="project" value="InterPro"/>
</dbReference>
<keyword evidence="5 7" id="KW-1133">Transmembrane helix</keyword>
<feature type="domain" description="ABC transporter" evidence="8">
    <location>
        <begin position="327"/>
        <end position="550"/>
    </location>
</feature>
<dbReference type="PROSITE" id="PS50929">
    <property type="entry name" value="ABC_TM1F"/>
    <property type="match status" value="1"/>
</dbReference>
<keyword evidence="6 7" id="KW-0472">Membrane</keyword>
<dbReference type="InterPro" id="IPR017871">
    <property type="entry name" value="ABC_transporter-like_CS"/>
</dbReference>
<keyword evidence="4 11" id="KW-0067">ATP-binding</keyword>
<feature type="transmembrane region" description="Helical" evidence="7">
    <location>
        <begin position="21"/>
        <end position="43"/>
    </location>
</feature>
<protein>
    <submittedName>
        <fullName evidence="11">ABC transporter ATP-binding protein/permease</fullName>
        <ecNumber evidence="11">3.6.3.44</ecNumber>
    </submittedName>
</protein>
<keyword evidence="11" id="KW-0378">Hydrolase</keyword>
<dbReference type="PROSITE" id="PS50893">
    <property type="entry name" value="ABC_TRANSPORTER_2"/>
    <property type="match status" value="1"/>
</dbReference>
<dbReference type="RefSeq" id="WP_254006437.1">
    <property type="nucleotide sequence ID" value="NZ_OW659477.1"/>
</dbReference>
<accession>A0AAU9VK78</accession>
<evidence type="ECO:0000259" key="9">
    <source>
        <dbReference type="PROSITE" id="PS50929"/>
    </source>
</evidence>
<gene>
    <name evidence="11" type="primary">lmrA</name>
    <name evidence="11" type="ORF">ERYAMS2_01158</name>
    <name evidence="10" type="ORF">ERYAMS_00864</name>
</gene>
<name>A0AAU9VK78_9FIRM</name>
<dbReference type="SUPFAM" id="SSF90123">
    <property type="entry name" value="ABC transporter transmembrane region"/>
    <property type="match status" value="1"/>
</dbReference>
<dbReference type="InterPro" id="IPR003593">
    <property type="entry name" value="AAA+_ATPase"/>
</dbReference>
<feature type="domain" description="ABC transmembrane type-1" evidence="9">
    <location>
        <begin position="26"/>
        <end position="296"/>
    </location>
</feature>
<dbReference type="GO" id="GO:0016887">
    <property type="term" value="F:ATP hydrolysis activity"/>
    <property type="evidence" value="ECO:0007669"/>
    <property type="project" value="InterPro"/>
</dbReference>
<proteinExistence type="predicted"/>
<dbReference type="SMART" id="SM00382">
    <property type="entry name" value="AAA"/>
    <property type="match status" value="1"/>
</dbReference>
<dbReference type="InterPro" id="IPR003439">
    <property type="entry name" value="ABC_transporter-like_ATP-bd"/>
</dbReference>
<dbReference type="PROSITE" id="PS00211">
    <property type="entry name" value="ABC_TRANSPORTER_1"/>
    <property type="match status" value="1"/>
</dbReference>
<dbReference type="Gene3D" id="1.20.1560.10">
    <property type="entry name" value="ABC transporter type 1, transmembrane domain"/>
    <property type="match status" value="1"/>
</dbReference>
<evidence type="ECO:0000256" key="2">
    <source>
        <dbReference type="ARBA" id="ARBA00022692"/>
    </source>
</evidence>
<feature type="transmembrane region" description="Helical" evidence="7">
    <location>
        <begin position="49"/>
        <end position="69"/>
    </location>
</feature>
<dbReference type="Proteomes" id="UP001154111">
    <property type="component" value="Chromosome"/>
</dbReference>
<dbReference type="CDD" id="cd18781">
    <property type="entry name" value="ABC_6TM_AarD_CydDC_like"/>
    <property type="match status" value="1"/>
</dbReference>